<evidence type="ECO:0000256" key="2">
    <source>
        <dbReference type="ARBA" id="ARBA00023009"/>
    </source>
</evidence>
<keyword evidence="3" id="KW-0231">Viral genome packaging</keyword>
<organism evidence="5">
    <name type="scientific">uncultured Caudovirales phage</name>
    <dbReference type="NCBI Taxonomy" id="2100421"/>
    <lineage>
        <taxon>Viruses</taxon>
        <taxon>Duplodnaviria</taxon>
        <taxon>Heunggongvirae</taxon>
        <taxon>Uroviricota</taxon>
        <taxon>Caudoviricetes</taxon>
        <taxon>Peduoviridae</taxon>
        <taxon>Maltschvirus</taxon>
        <taxon>Maltschvirus maltsch</taxon>
    </lineage>
</organism>
<gene>
    <name evidence="6" type="ORF">UFOVP1039_27</name>
    <name evidence="7" type="ORF">UFOVP1141_14</name>
    <name evidence="8" type="ORF">UFOVP1203_5</name>
    <name evidence="9" type="ORF">UFOVP1259_6</name>
    <name evidence="10" type="ORF">UFOVP1501_10</name>
    <name evidence="11" type="ORF">UFOVP1589_5</name>
    <name evidence="4" type="ORF">UFOVP479_27</name>
    <name evidence="5" type="ORF">UFOVP977_8</name>
</gene>
<keyword evidence="1" id="KW-0118">Viral capsid assembly</keyword>
<evidence type="ECO:0000256" key="3">
    <source>
        <dbReference type="ARBA" id="ARBA00023219"/>
    </source>
</evidence>
<evidence type="ECO:0000313" key="5">
    <source>
        <dbReference type="EMBL" id="CAB4176021.1"/>
    </source>
</evidence>
<reference evidence="5" key="1">
    <citation type="submission" date="2020-05" db="EMBL/GenBank/DDBJ databases">
        <authorList>
            <person name="Chiriac C."/>
            <person name="Salcher M."/>
            <person name="Ghai R."/>
            <person name="Kavagutti S V."/>
        </authorList>
    </citation>
    <scope>NUCLEOTIDE SEQUENCE</scope>
</reference>
<keyword evidence="2" id="KW-1160">Virus entry into host cell</keyword>
<evidence type="ECO:0000313" key="11">
    <source>
        <dbReference type="EMBL" id="CAB5230920.1"/>
    </source>
</evidence>
<dbReference type="EMBL" id="LR798426">
    <property type="protein sequence ID" value="CAB5230920.1"/>
    <property type="molecule type" value="Genomic_DNA"/>
</dbReference>
<accession>A0A6J5Q3A7</accession>
<evidence type="ECO:0000313" key="10">
    <source>
        <dbReference type="EMBL" id="CAB4217068.1"/>
    </source>
</evidence>
<proteinExistence type="predicted"/>
<dbReference type="EMBL" id="LR797204">
    <property type="protein sequence ID" value="CAB4194231.1"/>
    <property type="molecule type" value="Genomic_DNA"/>
</dbReference>
<keyword evidence="2" id="KW-1171">Viral genome ejection through host cell envelope</keyword>
<dbReference type="EMBL" id="LR796452">
    <property type="protein sequence ID" value="CAB4145593.1"/>
    <property type="molecule type" value="Genomic_DNA"/>
</dbReference>
<evidence type="ECO:0000313" key="9">
    <source>
        <dbReference type="EMBL" id="CAB4194231.1"/>
    </source>
</evidence>
<dbReference type="EMBL" id="LR796932">
    <property type="protein sequence ID" value="CAB4176021.1"/>
    <property type="molecule type" value="Genomic_DNA"/>
</dbReference>
<keyword evidence="1" id="KW-1188">Viral release from host cell</keyword>
<evidence type="ECO:0000313" key="8">
    <source>
        <dbReference type="EMBL" id="CAB4189519.1"/>
    </source>
</evidence>
<evidence type="ECO:0000256" key="1">
    <source>
        <dbReference type="ARBA" id="ARBA00022950"/>
    </source>
</evidence>
<dbReference type="Gene3D" id="3.40.140.120">
    <property type="match status" value="1"/>
</dbReference>
<dbReference type="InterPro" id="IPR006944">
    <property type="entry name" value="Phage/GTA_portal"/>
</dbReference>
<keyword evidence="2" id="KW-1162">Viral penetration into host cytoplasm</keyword>
<dbReference type="Pfam" id="PF04860">
    <property type="entry name" value="Phage_portal"/>
    <property type="match status" value="1"/>
</dbReference>
<name>A0A6J5Q3A7_9CAUD</name>
<evidence type="ECO:0000313" key="6">
    <source>
        <dbReference type="EMBL" id="CAB4180417.1"/>
    </source>
</evidence>
<dbReference type="Gene3D" id="3.30.1120.70">
    <property type="match status" value="1"/>
</dbReference>
<dbReference type="Gene3D" id="1.20.1270.210">
    <property type="match status" value="1"/>
</dbReference>
<dbReference type="EMBL" id="LR797143">
    <property type="protein sequence ID" value="CAB4189519.1"/>
    <property type="molecule type" value="Genomic_DNA"/>
</dbReference>
<dbReference type="EMBL" id="LR797448">
    <property type="protein sequence ID" value="CAB4217068.1"/>
    <property type="molecule type" value="Genomic_DNA"/>
</dbReference>
<evidence type="ECO:0000313" key="7">
    <source>
        <dbReference type="EMBL" id="CAB4185942.1"/>
    </source>
</evidence>
<sequence length="372" mass="41458">MGLFSRGEAKLTKPSIEAQYEPRVMGDAFSMYYPYSIPTLVRADAMSVPTVARCRNLICSTIAATPLSLYKKSTGEELGNPVWLDQPSYSQPRSVTISWTIDSLLMFGVAYWEVTETYADDGRPARFQWVGNDRVNLELNRNSTEVQKYYVDGYERPQWGLGSLITFQGLDEGILTRGSRTLQSAIDLDKASAIASSTPQPTGFIKNSGADLDPKEVSGLLAAWRQARNNRSTAYLTSTLDYVTTSYSPKDMMYNEAKQYLATEISRLMNVPAIYVSADMNSSYTYTNVLDSRKDFVAYSLQPFISAIEDRLSMDDITARGNEVRFDLDSTFLRSDPMAELLVIEKLLTLGLITPEQAMGMTDLSPNGNEGM</sequence>
<evidence type="ECO:0000313" key="4">
    <source>
        <dbReference type="EMBL" id="CAB4145593.1"/>
    </source>
</evidence>
<dbReference type="EMBL" id="LR797082">
    <property type="protein sequence ID" value="CAB4185942.1"/>
    <property type="molecule type" value="Genomic_DNA"/>
</dbReference>
<dbReference type="EMBL" id="LR796987">
    <property type="protein sequence ID" value="CAB4180417.1"/>
    <property type="molecule type" value="Genomic_DNA"/>
</dbReference>
<protein>
    <submittedName>
        <fullName evidence="5">Portal_HK97, phage portal protein, HK97 family</fullName>
    </submittedName>
</protein>